<protein>
    <submittedName>
        <fullName evidence="1">Uncharacterized protein</fullName>
    </submittedName>
</protein>
<dbReference type="RefSeq" id="WP_305469435.1">
    <property type="nucleotide sequence ID" value="NZ_CP117451.1"/>
</dbReference>
<reference evidence="1 2" key="1">
    <citation type="submission" date="2023-02" db="EMBL/GenBank/DDBJ databases">
        <title>Evolution of Hrp T3SS in non-pathogenic Pseudomonas fluorescens.</title>
        <authorList>
            <person name="Liao K."/>
            <person name="Wei H."/>
            <person name="Gu Y."/>
        </authorList>
    </citation>
    <scope>NUCLEOTIDE SEQUENCE [LARGE SCALE GENOMIC DNA]</scope>
    <source>
        <strain evidence="1 2">FP2034</strain>
    </source>
</reference>
<proteinExistence type="predicted"/>
<dbReference type="Pfam" id="PF20330">
    <property type="entry name" value="DUF6625"/>
    <property type="match status" value="1"/>
</dbReference>
<sequence length="294" mass="34707">MINPCPRILFIIPYFGRWPFWMPLFLESCRRNADIDWLLFSDCGVPDNLPPNVTVESTTFEAYCQLVSRRLEIDFRPKQPYKLCDIKPALGYIHADRLDGYDFWAFGDIDVVYGDLRQYFTAERLASRDVFSTHERRVAGHLCLIRNTARAREVFKLIKRWKERFTDDQHHALDEGAFSRIFLWRKNFPEPLFTLVGKFNPWRRRSEFTEAFSTPGGCVKWHDGSENFPLRWYWRNGRLTNDRDGDRGFPYFHFVCWKRNEWAALPEPDPAAIQRLATSPAWAIDAAGFHQGEL</sequence>
<dbReference type="EMBL" id="CP117451">
    <property type="protein sequence ID" value="WLH01795.1"/>
    <property type="molecule type" value="Genomic_DNA"/>
</dbReference>
<name>A0ABY9FHA2_9PSED</name>
<organism evidence="1 2">
    <name type="scientific">Pseudomonas beijingensis</name>
    <dbReference type="NCBI Taxonomy" id="2954101"/>
    <lineage>
        <taxon>Bacteria</taxon>
        <taxon>Pseudomonadati</taxon>
        <taxon>Pseudomonadota</taxon>
        <taxon>Gammaproteobacteria</taxon>
        <taxon>Pseudomonadales</taxon>
        <taxon>Pseudomonadaceae</taxon>
        <taxon>Pseudomonas</taxon>
    </lineage>
</organism>
<evidence type="ECO:0000313" key="2">
    <source>
        <dbReference type="Proteomes" id="UP001224838"/>
    </source>
</evidence>
<gene>
    <name evidence="1" type="ORF">PSH92_02670</name>
</gene>
<keyword evidence="2" id="KW-1185">Reference proteome</keyword>
<dbReference type="InterPro" id="IPR046733">
    <property type="entry name" value="DUF6625"/>
</dbReference>
<evidence type="ECO:0000313" key="1">
    <source>
        <dbReference type="EMBL" id="WLH01795.1"/>
    </source>
</evidence>
<dbReference type="Proteomes" id="UP001224838">
    <property type="component" value="Chromosome"/>
</dbReference>
<accession>A0ABY9FHA2</accession>